<evidence type="ECO:0000256" key="2">
    <source>
        <dbReference type="SAM" id="Phobius"/>
    </source>
</evidence>
<dbReference type="AlphaFoldDB" id="A0A3S1CFB0"/>
<sequence length="214" mass="23175">MVEGRQEFDSENENANRIIDNLPDAEGSTHINTSAEYNNRINYGQPEQPYSSSVNPNMDAGIPQSNPHSSEKQKNNVLNRALIGGLALGALGSLAAVLARRKLVQGFNHTASCEEKGAKTVDEGLKNTNQCVEDAVTGIEEGTMPVVTGTSDTSKYTVHSSNPSQNLDIQYQERSNAITQGFSSEQTEKSKNTSTHVIYISPSSTRTKVNSLED</sequence>
<feature type="transmembrane region" description="Helical" evidence="2">
    <location>
        <begin position="77"/>
        <end position="99"/>
    </location>
</feature>
<keyword evidence="2" id="KW-0812">Transmembrane</keyword>
<accession>A0A3S1CFB0</accession>
<evidence type="ECO:0000313" key="3">
    <source>
        <dbReference type="EMBL" id="RUT00383.1"/>
    </source>
</evidence>
<feature type="compositionally biased region" description="Polar residues" evidence="1">
    <location>
        <begin position="29"/>
        <end position="42"/>
    </location>
</feature>
<keyword evidence="2" id="KW-0472">Membrane</keyword>
<proteinExistence type="predicted"/>
<protein>
    <submittedName>
        <fullName evidence="3">Uncharacterized protein</fullName>
    </submittedName>
</protein>
<reference evidence="3" key="1">
    <citation type="submission" date="2018-12" db="EMBL/GenBank/DDBJ databases">
        <authorList>
            <person name="Will S."/>
            <person name="Neumann-Schaal M."/>
            <person name="Henke P."/>
        </authorList>
    </citation>
    <scope>NUCLEOTIDE SEQUENCE</scope>
    <source>
        <strain evidence="3">PCC 7102</strain>
    </source>
</reference>
<organism evidence="3 4">
    <name type="scientific">Dulcicalothrix desertica PCC 7102</name>
    <dbReference type="NCBI Taxonomy" id="232991"/>
    <lineage>
        <taxon>Bacteria</taxon>
        <taxon>Bacillati</taxon>
        <taxon>Cyanobacteriota</taxon>
        <taxon>Cyanophyceae</taxon>
        <taxon>Nostocales</taxon>
        <taxon>Calotrichaceae</taxon>
        <taxon>Dulcicalothrix</taxon>
    </lineage>
</organism>
<evidence type="ECO:0000256" key="1">
    <source>
        <dbReference type="SAM" id="MobiDB-lite"/>
    </source>
</evidence>
<dbReference type="Proteomes" id="UP000271624">
    <property type="component" value="Unassembled WGS sequence"/>
</dbReference>
<dbReference type="OrthoDB" id="9909232at2"/>
<comment type="caution">
    <text evidence="3">The sequence shown here is derived from an EMBL/GenBank/DDBJ whole genome shotgun (WGS) entry which is preliminary data.</text>
</comment>
<evidence type="ECO:0000313" key="4">
    <source>
        <dbReference type="Proteomes" id="UP000271624"/>
    </source>
</evidence>
<name>A0A3S1CFB0_9CYAN</name>
<feature type="region of interest" description="Disordered" evidence="1">
    <location>
        <begin position="1"/>
        <end position="73"/>
    </location>
</feature>
<dbReference type="RefSeq" id="WP_127085598.1">
    <property type="nucleotide sequence ID" value="NZ_RSCL01000024.1"/>
</dbReference>
<keyword evidence="4" id="KW-1185">Reference proteome</keyword>
<dbReference type="EMBL" id="RSCL01000024">
    <property type="protein sequence ID" value="RUT00383.1"/>
    <property type="molecule type" value="Genomic_DNA"/>
</dbReference>
<reference evidence="3" key="2">
    <citation type="journal article" date="2019" name="Genome Biol. Evol.">
        <title>Day and night: Metabolic profiles and evolutionary relationships of six axenic non-marine cyanobacteria.</title>
        <authorList>
            <person name="Will S.E."/>
            <person name="Henke P."/>
            <person name="Boedeker C."/>
            <person name="Huang S."/>
            <person name="Brinkmann H."/>
            <person name="Rohde M."/>
            <person name="Jarek M."/>
            <person name="Friedl T."/>
            <person name="Seufert S."/>
            <person name="Schumacher M."/>
            <person name="Overmann J."/>
            <person name="Neumann-Schaal M."/>
            <person name="Petersen J."/>
        </authorList>
    </citation>
    <scope>NUCLEOTIDE SEQUENCE [LARGE SCALE GENOMIC DNA]</scope>
    <source>
        <strain evidence="3">PCC 7102</strain>
    </source>
</reference>
<gene>
    <name evidence="3" type="ORF">DSM106972_075110</name>
</gene>
<keyword evidence="2" id="KW-1133">Transmembrane helix</keyword>